<dbReference type="Proteomes" id="UP000198703">
    <property type="component" value="Unassembled WGS sequence"/>
</dbReference>
<dbReference type="Gene3D" id="3.40.190.10">
    <property type="entry name" value="Periplasmic binding protein-like II"/>
    <property type="match status" value="2"/>
</dbReference>
<dbReference type="InterPro" id="IPR001638">
    <property type="entry name" value="Solute-binding_3/MltF_N"/>
</dbReference>
<sequence length="346" mass="36557">MRQSLAILGAVGAVTLGVSLTPGAAMAQSTLESVKERGHLNCQVGLPTPGFYALDADGTWSGLDVDVCRAVSAAIWGDPDKVEYQSVTSAVRFTSLANGESDMLARTTTWTAVRDTQLGLDFTFVNFYDGQGFLVPVDSGITSALELDGATICVLTGTTTELNLADYFRANGMEMTPVTNENVNVLVETYLGGGCDAYTNDKSGLAARRSAFPDPTAHVILPQTVSKEPLGPVVRQGDDAWANIVRWVGYGMLEAEEFGVTQANVEEMAANPPGPGVARLLGVEGNIGEGMGLPADFMVSVLKAVGNYGEAYERHVGENTPIGIPRAGTLNALWTQGGIMYPPPFR</sequence>
<dbReference type="PANTHER" id="PTHR30085:SF7">
    <property type="entry name" value="AMINO-ACID ABC TRANSPORTER-BINDING PROTEIN YHDW-RELATED"/>
    <property type="match status" value="1"/>
</dbReference>
<proteinExistence type="inferred from homology"/>
<dbReference type="Pfam" id="PF00497">
    <property type="entry name" value="SBP_bac_3"/>
    <property type="match status" value="1"/>
</dbReference>
<dbReference type="EMBL" id="FNQM01000003">
    <property type="protein sequence ID" value="SEA10940.1"/>
    <property type="molecule type" value="Genomic_DNA"/>
</dbReference>
<protein>
    <submittedName>
        <fullName evidence="6">General L-amino acid transport system substrate-binding protein</fullName>
    </submittedName>
</protein>
<dbReference type="SMART" id="SM00062">
    <property type="entry name" value="PBPb"/>
    <property type="match status" value="1"/>
</dbReference>
<evidence type="ECO:0000256" key="1">
    <source>
        <dbReference type="ARBA" id="ARBA00010333"/>
    </source>
</evidence>
<dbReference type="RefSeq" id="WP_093250279.1">
    <property type="nucleotide sequence ID" value="NZ_FNQM01000003.1"/>
</dbReference>
<dbReference type="CDD" id="cd13692">
    <property type="entry name" value="PBP2_BztA"/>
    <property type="match status" value="1"/>
</dbReference>
<comment type="similarity">
    <text evidence="1">Belongs to the bacterial solute-binding protein 3 family.</text>
</comment>
<dbReference type="STRING" id="89524.SAMN05444370_10399"/>
<feature type="chain" id="PRO_5011702382" evidence="4">
    <location>
        <begin position="28"/>
        <end position="346"/>
    </location>
</feature>
<dbReference type="GO" id="GO:0006865">
    <property type="term" value="P:amino acid transport"/>
    <property type="evidence" value="ECO:0007669"/>
    <property type="project" value="TreeGrafter"/>
</dbReference>
<reference evidence="6 7" key="1">
    <citation type="submission" date="2016-10" db="EMBL/GenBank/DDBJ databases">
        <authorList>
            <person name="de Groot N.N."/>
        </authorList>
    </citation>
    <scope>NUCLEOTIDE SEQUENCE [LARGE SCALE GENOMIC DNA]</scope>
    <source>
        <strain evidence="6 7">DSM 15345</strain>
    </source>
</reference>
<feature type="domain" description="Solute-binding protein family 3/N-terminal" evidence="5">
    <location>
        <begin position="41"/>
        <end position="268"/>
    </location>
</feature>
<accession>A0A1H3YH67</accession>
<evidence type="ECO:0000256" key="3">
    <source>
        <dbReference type="ARBA" id="ARBA00022729"/>
    </source>
</evidence>
<dbReference type="OrthoDB" id="9777941at2"/>
<dbReference type="AlphaFoldDB" id="A0A1H3YH67"/>
<evidence type="ECO:0000313" key="7">
    <source>
        <dbReference type="Proteomes" id="UP000198703"/>
    </source>
</evidence>
<dbReference type="SUPFAM" id="SSF53850">
    <property type="entry name" value="Periplasmic binding protein-like II"/>
    <property type="match status" value="1"/>
</dbReference>
<evidence type="ECO:0000259" key="5">
    <source>
        <dbReference type="SMART" id="SM00062"/>
    </source>
</evidence>
<keyword evidence="3 4" id="KW-0732">Signal</keyword>
<feature type="signal peptide" evidence="4">
    <location>
        <begin position="1"/>
        <end position="27"/>
    </location>
</feature>
<gene>
    <name evidence="6" type="ORF">SAMN05444370_10399</name>
</gene>
<name>A0A1H3YH67_9RHOB</name>
<organism evidence="6 7">
    <name type="scientific">Rubrimonas cliftonensis</name>
    <dbReference type="NCBI Taxonomy" id="89524"/>
    <lineage>
        <taxon>Bacteria</taxon>
        <taxon>Pseudomonadati</taxon>
        <taxon>Pseudomonadota</taxon>
        <taxon>Alphaproteobacteria</taxon>
        <taxon>Rhodobacterales</taxon>
        <taxon>Paracoccaceae</taxon>
        <taxon>Rubrimonas</taxon>
    </lineage>
</organism>
<evidence type="ECO:0000256" key="2">
    <source>
        <dbReference type="ARBA" id="ARBA00022448"/>
    </source>
</evidence>
<dbReference type="PANTHER" id="PTHR30085">
    <property type="entry name" value="AMINO ACID ABC TRANSPORTER PERMEASE"/>
    <property type="match status" value="1"/>
</dbReference>
<evidence type="ECO:0000313" key="6">
    <source>
        <dbReference type="EMBL" id="SEA10940.1"/>
    </source>
</evidence>
<keyword evidence="7" id="KW-1185">Reference proteome</keyword>
<evidence type="ECO:0000256" key="4">
    <source>
        <dbReference type="SAM" id="SignalP"/>
    </source>
</evidence>
<keyword evidence="2" id="KW-0813">Transport</keyword>
<dbReference type="InterPro" id="IPR051455">
    <property type="entry name" value="Bact_solute-bind_prot3"/>
</dbReference>